<reference evidence="3 4" key="1">
    <citation type="submission" date="2017-08" db="EMBL/GenBank/DDBJ databases">
        <title>Lysobacter sylvestris genome.</title>
        <authorList>
            <person name="Zhang D.-C."/>
            <person name="Albuquerque L."/>
            <person name="Franca L."/>
            <person name="Froufe H.J.C."/>
            <person name="Barroso C."/>
            <person name="Egas C."/>
            <person name="Da Costa M."/>
            <person name="Margesin R."/>
        </authorList>
    </citation>
    <scope>NUCLEOTIDE SEQUENCE [LARGE SCALE GENOMIC DNA]</scope>
    <source>
        <strain evidence="3 4">AM20-91</strain>
    </source>
</reference>
<dbReference type="EMBL" id="NPZB01000002">
    <property type="protein sequence ID" value="PNS07326.1"/>
    <property type="molecule type" value="Genomic_DNA"/>
</dbReference>
<dbReference type="PANTHER" id="PTHR12203">
    <property type="entry name" value="KDEL LYS-ASP-GLU-LEU CONTAINING - RELATED"/>
    <property type="match status" value="1"/>
</dbReference>
<keyword evidence="4" id="KW-1185">Reference proteome</keyword>
<dbReference type="Proteomes" id="UP000236220">
    <property type="component" value="Unassembled WGS sequence"/>
</dbReference>
<dbReference type="InterPro" id="IPR051091">
    <property type="entry name" value="O-Glucosyltr/Glycosyltrsf_90"/>
</dbReference>
<evidence type="ECO:0000259" key="2">
    <source>
        <dbReference type="SMART" id="SM00672"/>
    </source>
</evidence>
<accession>A0A2K1PX05</accession>
<dbReference type="RefSeq" id="WP_103075056.1">
    <property type="nucleotide sequence ID" value="NZ_NPZB01000002.1"/>
</dbReference>
<evidence type="ECO:0000313" key="3">
    <source>
        <dbReference type="EMBL" id="PNS07326.1"/>
    </source>
</evidence>
<dbReference type="Pfam" id="PF05686">
    <property type="entry name" value="Glyco_transf_90"/>
    <property type="match status" value="1"/>
</dbReference>
<proteinExistence type="predicted"/>
<evidence type="ECO:0000313" key="4">
    <source>
        <dbReference type="Proteomes" id="UP000236220"/>
    </source>
</evidence>
<name>A0A2K1PX05_9GAMM</name>
<sequence>MTATARERINEARWQCFLHLRENGGTSTASVDAFEAFLRSPGTLDAPSLIIRCRFSEGSVNCHVVVDKPKSRWRLSTQFMPFLERLRHRLQGTADVLILVSDTMYVAEERKAECVEFLKQAPLLRCDWRDDDPISSHAIPIPDFTLMDAEYATDVAEIDKAATSTSFADRKDVIKWRGRLTGPGFPDIHNRHLFPRYHLLHLAASRPDILDARLTHPDNFARTSAGEALLRHVRDSLGGTSPEIAPAEFVAYKYLISLDGVVATWKRVANSLRTGSVLFLPIRWKQFFYPGLVAGEHYVPVALDLSDLFERYAWLQDRPDEAERIGRAGRCFAEEVISIQAVDDYFVAVIDACATLLHVDR</sequence>
<dbReference type="PANTHER" id="PTHR12203:SF35">
    <property type="entry name" value="PROTEIN O-GLUCOSYLTRANSFERASE 1"/>
    <property type="match status" value="1"/>
</dbReference>
<feature type="domain" description="Glycosyl transferase CAP10" evidence="2">
    <location>
        <begin position="111"/>
        <end position="360"/>
    </location>
</feature>
<protein>
    <submittedName>
        <fullName evidence="3">Glycosyl transferase family 90</fullName>
    </submittedName>
</protein>
<comment type="caution">
    <text evidence="3">The sequence shown here is derived from an EMBL/GenBank/DDBJ whole genome shotgun (WGS) entry which is preliminary data.</text>
</comment>
<evidence type="ECO:0000256" key="1">
    <source>
        <dbReference type="ARBA" id="ARBA00022679"/>
    </source>
</evidence>
<dbReference type="AlphaFoldDB" id="A0A2K1PX05"/>
<keyword evidence="1 3" id="KW-0808">Transferase</keyword>
<dbReference type="InterPro" id="IPR006598">
    <property type="entry name" value="CAP10"/>
</dbReference>
<dbReference type="SMART" id="SM00672">
    <property type="entry name" value="CAP10"/>
    <property type="match status" value="1"/>
</dbReference>
<organism evidence="3 4">
    <name type="scientific">Solilutibacter silvestris</name>
    <dbReference type="NCBI Taxonomy" id="1645665"/>
    <lineage>
        <taxon>Bacteria</taxon>
        <taxon>Pseudomonadati</taxon>
        <taxon>Pseudomonadota</taxon>
        <taxon>Gammaproteobacteria</taxon>
        <taxon>Lysobacterales</taxon>
        <taxon>Lysobacteraceae</taxon>
        <taxon>Solilutibacter</taxon>
    </lineage>
</organism>
<dbReference type="OrthoDB" id="767964at2"/>
<dbReference type="GO" id="GO:0016740">
    <property type="term" value="F:transferase activity"/>
    <property type="evidence" value="ECO:0007669"/>
    <property type="project" value="UniProtKB-KW"/>
</dbReference>
<gene>
    <name evidence="3" type="ORF">Lysil_1502</name>
</gene>